<sequence length="60" mass="6477">MSVLISITLFSCEKNSVEINSNESAQTQKDLKTIVFDGLTAKVSKDFPDDVAALTAVMPD</sequence>
<dbReference type="Proteomes" id="UP000007435">
    <property type="component" value="Chromosome"/>
</dbReference>
<keyword evidence="2" id="KW-1185">Reference proteome</keyword>
<reference evidence="1 2" key="2">
    <citation type="journal article" date="2011" name="Stand. Genomic Sci.">
        <title>Complete genome sequence of Leadbetterella byssophila type strain (4M15).</title>
        <authorList>
            <person name="Abt B."/>
            <person name="Teshima H."/>
            <person name="Lucas S."/>
            <person name="Lapidus A."/>
            <person name="Del Rio T.G."/>
            <person name="Nolan M."/>
            <person name="Tice H."/>
            <person name="Cheng J.F."/>
            <person name="Pitluck S."/>
            <person name="Liolios K."/>
            <person name="Pagani I."/>
            <person name="Ivanova N."/>
            <person name="Mavromatis K."/>
            <person name="Pati A."/>
            <person name="Tapia R."/>
            <person name="Han C."/>
            <person name="Goodwin L."/>
            <person name="Chen A."/>
            <person name="Palaniappan K."/>
            <person name="Land M."/>
            <person name="Hauser L."/>
            <person name="Chang Y.J."/>
            <person name="Jeffries C.D."/>
            <person name="Rohde M."/>
            <person name="Goker M."/>
            <person name="Tindall B.J."/>
            <person name="Detter J.C."/>
            <person name="Woyke T."/>
            <person name="Bristow J."/>
            <person name="Eisen J.A."/>
            <person name="Markowitz V."/>
            <person name="Hugenholtz P."/>
            <person name="Klenk H.P."/>
            <person name="Kyrpides N.C."/>
        </authorList>
    </citation>
    <scope>NUCLEOTIDE SEQUENCE [LARGE SCALE GENOMIC DNA]</scope>
    <source>
        <strain evidence="2">DSM 17132 / JCM 16389 / KACC 11308 / NBRC 106382 / 4M15</strain>
    </source>
</reference>
<proteinExistence type="predicted"/>
<dbReference type="HOGENOM" id="CLU_2935896_0_0_10"/>
<name>E4RR51_LEAB4</name>
<organism evidence="1 2">
    <name type="scientific">Leadbetterella byssophila (strain DSM 17132 / JCM 16389 / KACC 11308 / NBRC 106382 / 4M15)</name>
    <dbReference type="NCBI Taxonomy" id="649349"/>
    <lineage>
        <taxon>Bacteria</taxon>
        <taxon>Pseudomonadati</taxon>
        <taxon>Bacteroidota</taxon>
        <taxon>Cytophagia</taxon>
        <taxon>Cytophagales</taxon>
        <taxon>Leadbetterellaceae</taxon>
        <taxon>Leadbetterella</taxon>
    </lineage>
</organism>
<evidence type="ECO:0000313" key="1">
    <source>
        <dbReference type="EMBL" id="ADQ16646.1"/>
    </source>
</evidence>
<protein>
    <submittedName>
        <fullName evidence="1">Uncharacterized protein</fullName>
    </submittedName>
</protein>
<dbReference type="KEGG" id="lby:Lbys_0901"/>
<evidence type="ECO:0000313" key="2">
    <source>
        <dbReference type="Proteomes" id="UP000007435"/>
    </source>
</evidence>
<reference key="1">
    <citation type="submission" date="2010-11" db="EMBL/GenBank/DDBJ databases">
        <title>The complete genome of Leadbetterella byssophila DSM 17132.</title>
        <authorList>
            <consortium name="US DOE Joint Genome Institute (JGI-PGF)"/>
            <person name="Lucas S."/>
            <person name="Copeland A."/>
            <person name="Lapidus A."/>
            <person name="Glavina del Rio T."/>
            <person name="Dalin E."/>
            <person name="Tice H."/>
            <person name="Bruce D."/>
            <person name="Goodwin L."/>
            <person name="Pitluck S."/>
            <person name="Kyrpides N."/>
            <person name="Mavromatis K."/>
            <person name="Ivanova N."/>
            <person name="Teshima H."/>
            <person name="Brettin T."/>
            <person name="Detter J.C."/>
            <person name="Han C."/>
            <person name="Tapia R."/>
            <person name="Land M."/>
            <person name="Hauser L."/>
            <person name="Markowitz V."/>
            <person name="Cheng J.-F."/>
            <person name="Hugenholtz P."/>
            <person name="Woyke T."/>
            <person name="Wu D."/>
            <person name="Tindall B."/>
            <person name="Pomrenke H.G."/>
            <person name="Brambilla E."/>
            <person name="Klenk H.-P."/>
            <person name="Eisen J.A."/>
        </authorList>
    </citation>
    <scope>NUCLEOTIDE SEQUENCE [LARGE SCALE GENOMIC DNA]</scope>
    <source>
        <strain>DSM 17132</strain>
    </source>
</reference>
<gene>
    <name evidence="1" type="ordered locus">Lbys_0901</name>
</gene>
<dbReference type="AlphaFoldDB" id="E4RR51"/>
<accession>E4RR51</accession>
<dbReference type="EMBL" id="CP002305">
    <property type="protein sequence ID" value="ADQ16646.1"/>
    <property type="molecule type" value="Genomic_DNA"/>
</dbReference>